<evidence type="ECO:0000313" key="1">
    <source>
        <dbReference type="EMBL" id="AOX15802.1"/>
    </source>
</evidence>
<dbReference type="AlphaFoldDB" id="A0A1D8UQ87"/>
<evidence type="ECO:0000313" key="2">
    <source>
        <dbReference type="Proteomes" id="UP000179145"/>
    </source>
</evidence>
<dbReference type="STRING" id="153496.A0U89_00170"/>
<sequence>MNFSDFLAEIPARYELFIALLVIVCKVVTIFVRPPAATSKWAPVFQIVSIIALNIGWATNRLQVGKTGLMVPRAQADQARSAVHQAGISVGSKSDVATKKTP</sequence>
<keyword evidence="2" id="KW-1185">Reference proteome</keyword>
<dbReference type="OrthoDB" id="7278783at2"/>
<dbReference type="RefSeq" id="WP_070401673.1">
    <property type="nucleotide sequence ID" value="NZ_BJVW01000007.1"/>
</dbReference>
<organism evidence="1 2">
    <name type="scientific">Kozakia baliensis</name>
    <dbReference type="NCBI Taxonomy" id="153496"/>
    <lineage>
        <taxon>Bacteria</taxon>
        <taxon>Pseudomonadati</taxon>
        <taxon>Pseudomonadota</taxon>
        <taxon>Alphaproteobacteria</taxon>
        <taxon>Acetobacterales</taxon>
        <taxon>Acetobacteraceae</taxon>
        <taxon>Kozakia</taxon>
    </lineage>
</organism>
<protein>
    <submittedName>
        <fullName evidence="1">Uncharacterized protein</fullName>
    </submittedName>
</protein>
<dbReference type="EMBL" id="CP014674">
    <property type="protein sequence ID" value="AOX15802.1"/>
    <property type="molecule type" value="Genomic_DNA"/>
</dbReference>
<proteinExistence type="predicted"/>
<gene>
    <name evidence="1" type="ORF">A0U89_00170</name>
</gene>
<reference evidence="1 2" key="1">
    <citation type="journal article" date="2016" name="Microb. Cell Fact.">
        <title>Dissection of exopolysaccharide biosynthesis in Kozakia baliensis.</title>
        <authorList>
            <person name="Brandt J.U."/>
            <person name="Jakob F."/>
            <person name="Behr J."/>
            <person name="Geissler A.J."/>
            <person name="Vogel R.F."/>
        </authorList>
    </citation>
    <scope>NUCLEOTIDE SEQUENCE [LARGE SCALE GENOMIC DNA]</scope>
    <source>
        <strain evidence="1 2">DSM 14400</strain>
    </source>
</reference>
<dbReference type="KEGG" id="kba:A0U89_00170"/>
<accession>A0A1D8UQ87</accession>
<dbReference type="Proteomes" id="UP000179145">
    <property type="component" value="Chromosome"/>
</dbReference>
<name>A0A1D8UQ87_9PROT</name>